<dbReference type="PANTHER" id="PTHR24096:SF149">
    <property type="entry name" value="AMP-BINDING DOMAIN-CONTAINING PROTEIN-RELATED"/>
    <property type="match status" value="1"/>
</dbReference>
<evidence type="ECO:0000313" key="12">
    <source>
        <dbReference type="EMBL" id="GAT26236.1"/>
    </source>
</evidence>
<evidence type="ECO:0000259" key="11">
    <source>
        <dbReference type="Pfam" id="PF13193"/>
    </source>
</evidence>
<dbReference type="InterPro" id="IPR000873">
    <property type="entry name" value="AMP-dep_synth/lig_dom"/>
</dbReference>
<feature type="domain" description="AMP-binding enzyme C-terminal" evidence="11">
    <location>
        <begin position="770"/>
        <end position="852"/>
    </location>
</feature>
<evidence type="ECO:0000313" key="13">
    <source>
        <dbReference type="Proteomes" id="UP000075230"/>
    </source>
</evidence>
<evidence type="ECO:0000259" key="10">
    <source>
        <dbReference type="Pfam" id="PF01490"/>
    </source>
</evidence>
<reference evidence="13" key="2">
    <citation type="submission" date="2016-02" db="EMBL/GenBank/DDBJ databases">
        <title>Genome sequencing of Aspergillus luchuensis NBRC 4314.</title>
        <authorList>
            <person name="Yamada O."/>
        </authorList>
    </citation>
    <scope>NUCLEOTIDE SEQUENCE [LARGE SCALE GENOMIC DNA]</scope>
    <source>
        <strain evidence="13">RIB 2604</strain>
    </source>
</reference>
<feature type="domain" description="AMP-dependent synthetase/ligase" evidence="9">
    <location>
        <begin position="436"/>
        <end position="719"/>
    </location>
</feature>
<evidence type="ECO:0000256" key="3">
    <source>
        <dbReference type="ARBA" id="ARBA00022598"/>
    </source>
</evidence>
<comment type="caution">
    <text evidence="12">The sequence shown here is derived from an EMBL/GenBank/DDBJ whole genome shotgun (WGS) entry which is preliminary data.</text>
</comment>
<dbReference type="AlphaFoldDB" id="A0A146FK48"/>
<dbReference type="Pfam" id="PF01490">
    <property type="entry name" value="Aa_trans"/>
    <property type="match status" value="1"/>
</dbReference>
<feature type="region of interest" description="Disordered" evidence="7">
    <location>
        <begin position="1"/>
        <end position="26"/>
    </location>
</feature>
<accession>A0A146FK48</accession>
<dbReference type="Pfam" id="PF00501">
    <property type="entry name" value="AMP-binding"/>
    <property type="match status" value="1"/>
</dbReference>
<dbReference type="InterPro" id="IPR020845">
    <property type="entry name" value="AMP-binding_CS"/>
</dbReference>
<dbReference type="InterPro" id="IPR013057">
    <property type="entry name" value="AA_transpt_TM"/>
</dbReference>
<evidence type="ECO:0000256" key="4">
    <source>
        <dbReference type="ARBA" id="ARBA00022692"/>
    </source>
</evidence>
<dbReference type="InterPro" id="IPR025110">
    <property type="entry name" value="AMP-bd_C"/>
</dbReference>
<proteinExistence type="inferred from homology"/>
<dbReference type="InterPro" id="IPR045851">
    <property type="entry name" value="AMP-bd_C_sf"/>
</dbReference>
<feature type="transmembrane region" description="Helical" evidence="8">
    <location>
        <begin position="103"/>
        <end position="125"/>
    </location>
</feature>
<feature type="transmembrane region" description="Helical" evidence="8">
    <location>
        <begin position="398"/>
        <end position="421"/>
    </location>
</feature>
<feature type="transmembrane region" description="Helical" evidence="8">
    <location>
        <begin position="137"/>
        <end position="154"/>
    </location>
</feature>
<sequence length="867" mass="95199">MRLDGVAPPPDAVEPKSQREKDEDVEDLKAIDGAPEVDAFGDEANAEVKYKTLKWCSLILIIGLGILALYTGYVIGQFRERHPYIHNLADAGEILMGTFGRELFGLGQILFSIFIMGSHIVTFTVMMNTITDHGTCSIVFSIVAFIICLVLSLPRTIKNLTYISTACLLSPFVQGEANELAFLSIFSAVMITMIGVGVQYKGGQNISITTETNLYTAFSGVTQIMFAYCAHVAFFGLIAEMEEPKDFPKALCLLQGFEISLYVTAAIVIYYYVGNGVDSPALGSAGPVLKKVAYGMAIPTIIGAGVVNGHVGLKYIYVRIFRKSGRMHKNDWVSVGSWIGIGVTCWVIAWIIGEGIPSFSNLVSLISSLFASWFSFGLPGAYWLHMNYGQWWSSPKKCALTIINMLIFAIGGAMCGLGLYASGKAIHDDSSRSSFSYRAEELRHPLIDAAAKAIVTTTAQAPIVYEAIDRAGLSRDRVILLDQLDPLWATIKDTDYVAPHRPPIQNPEKDLSFLVYSSGTTGLPKGVMLSHRNMVANMVQSAVAEQGQLVWNQDRILGILPFFHIYGIGFLLNYTVYTGVPMYVLPRFQFPSFCDTIQRHRITYAYVVPPVILELVSNAATKNYDLSSLRMVVSAAAPLAVDLIHAAKQKLGLVVRQAYGMSECAPAVHFQTWSEAHTHPGSVGRLIPNMTAKYHPIHDGDNKEKELWVKGPNVFLGYLNNPTANKESFSEDGYYKTGDVGYEDDAGNFYITDRVKELIKYNGFQVAPAELEGIVLGHPAVKDVGVVGVKSGLAGSELPRAYVVVKGDVVGKGGEGLEREIVEFVEKRVIGYKRLRGGVRFVESIPRNPSGKILRRELKKLEREAKL</sequence>
<feature type="compositionally biased region" description="Basic and acidic residues" evidence="7">
    <location>
        <begin position="13"/>
        <end position="26"/>
    </location>
</feature>
<feature type="transmembrane region" description="Helical" evidence="8">
    <location>
        <begin position="251"/>
        <end position="272"/>
    </location>
</feature>
<evidence type="ECO:0000259" key="9">
    <source>
        <dbReference type="Pfam" id="PF00501"/>
    </source>
</evidence>
<keyword evidence="5 8" id="KW-1133">Transmembrane helix</keyword>
<dbReference type="Gene3D" id="3.30.300.30">
    <property type="match status" value="1"/>
</dbReference>
<dbReference type="Pfam" id="PF13193">
    <property type="entry name" value="AMP-binding_C"/>
    <property type="match status" value="1"/>
</dbReference>
<name>A0A146FK48_ASPKA</name>
<evidence type="ECO:0000256" key="6">
    <source>
        <dbReference type="ARBA" id="ARBA00023136"/>
    </source>
</evidence>
<dbReference type="PROSITE" id="PS00455">
    <property type="entry name" value="AMP_BINDING"/>
    <property type="match status" value="1"/>
</dbReference>
<evidence type="ECO:0000256" key="1">
    <source>
        <dbReference type="ARBA" id="ARBA00004370"/>
    </source>
</evidence>
<comment type="similarity">
    <text evidence="2">Belongs to the ATP-dependent AMP-binding enzyme family.</text>
</comment>
<evidence type="ECO:0000256" key="5">
    <source>
        <dbReference type="ARBA" id="ARBA00022989"/>
    </source>
</evidence>
<protein>
    <submittedName>
        <fullName evidence="12">Luciferase</fullName>
    </submittedName>
</protein>
<feature type="transmembrane region" description="Helical" evidence="8">
    <location>
        <begin position="52"/>
        <end position="75"/>
    </location>
</feature>
<dbReference type="VEuPathDB" id="FungiDB:ASPFODRAFT_30999"/>
<dbReference type="Gene3D" id="3.40.50.12780">
    <property type="entry name" value="N-terminal domain of ligase-like"/>
    <property type="match status" value="1"/>
</dbReference>
<reference evidence="12 13" key="1">
    <citation type="journal article" date="2016" name="DNA Res.">
        <title>Genome sequence of Aspergillus luchuensis NBRC 4314.</title>
        <authorList>
            <person name="Yamada O."/>
            <person name="Machida M."/>
            <person name="Hosoyama A."/>
            <person name="Goto M."/>
            <person name="Takahashi T."/>
            <person name="Futagami T."/>
            <person name="Yamagata Y."/>
            <person name="Takeuchi M."/>
            <person name="Kobayashi T."/>
            <person name="Koike H."/>
            <person name="Abe K."/>
            <person name="Asai K."/>
            <person name="Arita M."/>
            <person name="Fujita N."/>
            <person name="Fukuda K."/>
            <person name="Higa K."/>
            <person name="Horikawa H."/>
            <person name="Ishikawa T."/>
            <person name="Jinno K."/>
            <person name="Kato Y."/>
            <person name="Kirimura K."/>
            <person name="Mizutani O."/>
            <person name="Nakasone K."/>
            <person name="Sano M."/>
            <person name="Shiraishi Y."/>
            <person name="Tsukahara M."/>
            <person name="Gomi K."/>
        </authorList>
    </citation>
    <scope>NUCLEOTIDE SEQUENCE [LARGE SCALE GENOMIC DNA]</scope>
    <source>
        <strain evidence="12 13">RIB 2604</strain>
    </source>
</reference>
<evidence type="ECO:0000256" key="8">
    <source>
        <dbReference type="SAM" id="Phobius"/>
    </source>
</evidence>
<feature type="domain" description="Amino acid transporter transmembrane" evidence="10">
    <location>
        <begin position="55"/>
        <end position="421"/>
    </location>
</feature>
<dbReference type="PANTHER" id="PTHR24096">
    <property type="entry name" value="LONG-CHAIN-FATTY-ACID--COA LIGASE"/>
    <property type="match status" value="1"/>
</dbReference>
<feature type="transmembrane region" description="Helical" evidence="8">
    <location>
        <begin position="220"/>
        <end position="239"/>
    </location>
</feature>
<dbReference type="FunFam" id="1.20.1740.10:FF:000039">
    <property type="entry name" value="Neutral amino acid transporter (Eurofung)"/>
    <property type="match status" value="1"/>
</dbReference>
<dbReference type="GO" id="GO:0016405">
    <property type="term" value="F:CoA-ligase activity"/>
    <property type="evidence" value="ECO:0007669"/>
    <property type="project" value="TreeGrafter"/>
</dbReference>
<feature type="transmembrane region" description="Helical" evidence="8">
    <location>
        <begin position="332"/>
        <end position="353"/>
    </location>
</feature>
<feature type="transmembrane region" description="Helical" evidence="8">
    <location>
        <begin position="365"/>
        <end position="386"/>
    </location>
</feature>
<dbReference type="EMBL" id="BCWF01000020">
    <property type="protein sequence ID" value="GAT26236.1"/>
    <property type="molecule type" value="Genomic_DNA"/>
</dbReference>
<dbReference type="SUPFAM" id="SSF56801">
    <property type="entry name" value="Acetyl-CoA synthetase-like"/>
    <property type="match status" value="1"/>
</dbReference>
<feature type="transmembrane region" description="Helical" evidence="8">
    <location>
        <begin position="292"/>
        <end position="311"/>
    </location>
</feature>
<organism evidence="12 13">
    <name type="scientific">Aspergillus kawachii</name>
    <name type="common">White koji mold</name>
    <name type="synonym">Aspergillus awamori var. kawachi</name>
    <dbReference type="NCBI Taxonomy" id="1069201"/>
    <lineage>
        <taxon>Eukaryota</taxon>
        <taxon>Fungi</taxon>
        <taxon>Dikarya</taxon>
        <taxon>Ascomycota</taxon>
        <taxon>Pezizomycotina</taxon>
        <taxon>Eurotiomycetes</taxon>
        <taxon>Eurotiomycetidae</taxon>
        <taxon>Eurotiales</taxon>
        <taxon>Aspergillaceae</taxon>
        <taxon>Aspergillus</taxon>
        <taxon>Aspergillus subgen. Circumdati</taxon>
    </lineage>
</organism>
<dbReference type="InterPro" id="IPR042099">
    <property type="entry name" value="ANL_N_sf"/>
</dbReference>
<comment type="subcellular location">
    <subcellularLocation>
        <location evidence="1">Membrane</location>
    </subcellularLocation>
</comment>
<evidence type="ECO:0000256" key="7">
    <source>
        <dbReference type="SAM" id="MobiDB-lite"/>
    </source>
</evidence>
<dbReference type="VEuPathDB" id="FungiDB:ASPFODRAFT_133118"/>
<feature type="transmembrane region" description="Helical" evidence="8">
    <location>
        <begin position="180"/>
        <end position="200"/>
    </location>
</feature>
<evidence type="ECO:0000256" key="2">
    <source>
        <dbReference type="ARBA" id="ARBA00006432"/>
    </source>
</evidence>
<gene>
    <name evidence="12" type="ORF">RIB2604_02008170</name>
</gene>
<keyword evidence="6 8" id="KW-0472">Membrane</keyword>
<dbReference type="GO" id="GO:0016020">
    <property type="term" value="C:membrane"/>
    <property type="evidence" value="ECO:0007669"/>
    <property type="project" value="UniProtKB-SubCell"/>
</dbReference>
<keyword evidence="4 8" id="KW-0812">Transmembrane</keyword>
<keyword evidence="3" id="KW-0436">Ligase</keyword>
<dbReference type="Proteomes" id="UP000075230">
    <property type="component" value="Unassembled WGS sequence"/>
</dbReference>